<accession>A0A1G2QYI5</accession>
<dbReference type="AlphaFoldDB" id="A0A1G2QYI5"/>
<feature type="transmembrane region" description="Helical" evidence="1">
    <location>
        <begin position="122"/>
        <end position="141"/>
    </location>
</feature>
<reference evidence="2 3" key="1">
    <citation type="journal article" date="2016" name="Nat. Commun.">
        <title>Thousands of microbial genomes shed light on interconnected biogeochemical processes in an aquifer system.</title>
        <authorList>
            <person name="Anantharaman K."/>
            <person name="Brown C.T."/>
            <person name="Hug L.A."/>
            <person name="Sharon I."/>
            <person name="Castelle C.J."/>
            <person name="Probst A.J."/>
            <person name="Thomas B.C."/>
            <person name="Singh A."/>
            <person name="Wilkins M.J."/>
            <person name="Karaoz U."/>
            <person name="Brodie E.L."/>
            <person name="Williams K.H."/>
            <person name="Hubbard S.S."/>
            <person name="Banfield J.F."/>
        </authorList>
    </citation>
    <scope>NUCLEOTIDE SEQUENCE [LARGE SCALE GENOMIC DNA]</scope>
</reference>
<protein>
    <submittedName>
        <fullName evidence="2">Uncharacterized protein</fullName>
    </submittedName>
</protein>
<proteinExistence type="predicted"/>
<name>A0A1G2QYI5_9BACT</name>
<feature type="transmembrane region" description="Helical" evidence="1">
    <location>
        <begin position="153"/>
        <end position="173"/>
    </location>
</feature>
<keyword evidence="1" id="KW-0472">Membrane</keyword>
<organism evidence="2 3">
    <name type="scientific">Candidatus Wildermuthbacteria bacterium RIFCSPHIGHO2_01_FULL_48_27b</name>
    <dbReference type="NCBI Taxonomy" id="1802447"/>
    <lineage>
        <taxon>Bacteria</taxon>
        <taxon>Candidatus Wildermuthiibacteriota</taxon>
    </lineage>
</organism>
<feature type="transmembrane region" description="Helical" evidence="1">
    <location>
        <begin position="75"/>
        <end position="102"/>
    </location>
</feature>
<gene>
    <name evidence="2" type="ORF">A2843_00040</name>
</gene>
<comment type="caution">
    <text evidence="2">The sequence shown here is derived from an EMBL/GenBank/DDBJ whole genome shotgun (WGS) entry which is preliminary data.</text>
</comment>
<dbReference type="Proteomes" id="UP000178170">
    <property type="component" value="Unassembled WGS sequence"/>
</dbReference>
<keyword evidence="1" id="KW-0812">Transmembrane</keyword>
<evidence type="ECO:0000313" key="2">
    <source>
        <dbReference type="EMBL" id="OHA64891.1"/>
    </source>
</evidence>
<dbReference type="EMBL" id="MHTS01000006">
    <property type="protein sequence ID" value="OHA64891.1"/>
    <property type="molecule type" value="Genomic_DNA"/>
</dbReference>
<evidence type="ECO:0000313" key="3">
    <source>
        <dbReference type="Proteomes" id="UP000178170"/>
    </source>
</evidence>
<keyword evidence="1" id="KW-1133">Transmembrane helix</keyword>
<sequence>MAILAGIFAVVVNRVFCLLLLRTEKRLAEKGVISQRGEILYLEDYNFFKWGDNWFLSLMDFAIAFVLVERWPLPALWTLLLCLLVGLVWTAIWHRIWLSWGYTPASFYPHSGVTSPAGRIHLVYYGAQWIFGFVGLAMIVLMAMGQRAWSPDAFLGLGAAACYFVTFFSDLAVGRLKRRR</sequence>
<evidence type="ECO:0000256" key="1">
    <source>
        <dbReference type="SAM" id="Phobius"/>
    </source>
</evidence>